<accession>A0A921EK66</accession>
<sequence length="46" mass="5293">MDRHPVVILASGQGKLTDQVYWKTPDLAKKHQDQNFDKLITKAENN</sequence>
<reference evidence="1" key="1">
    <citation type="journal article" date="2021" name="PeerJ">
        <title>Extensive microbial diversity within the chicken gut microbiome revealed by metagenomics and culture.</title>
        <authorList>
            <person name="Gilroy R."/>
            <person name="Ravi A."/>
            <person name="Getino M."/>
            <person name="Pursley I."/>
            <person name="Horton D.L."/>
            <person name="Alikhan N.F."/>
            <person name="Baker D."/>
            <person name="Gharbi K."/>
            <person name="Hall N."/>
            <person name="Watson M."/>
            <person name="Adriaenssens E.M."/>
            <person name="Foster-Nyarko E."/>
            <person name="Jarju S."/>
            <person name="Secka A."/>
            <person name="Antonio M."/>
            <person name="Oren A."/>
            <person name="Chaudhuri R.R."/>
            <person name="La Ragione R."/>
            <person name="Hildebrand F."/>
            <person name="Pallen M.J."/>
        </authorList>
    </citation>
    <scope>NUCLEOTIDE SEQUENCE</scope>
    <source>
        <strain evidence="1">CHK192-2623</strain>
    </source>
</reference>
<dbReference type="Proteomes" id="UP000732527">
    <property type="component" value="Unassembled WGS sequence"/>
</dbReference>
<protein>
    <submittedName>
        <fullName evidence="1">Uncharacterized protein</fullName>
    </submittedName>
</protein>
<gene>
    <name evidence="1" type="ORF">K8V69_02000</name>
</gene>
<comment type="caution">
    <text evidence="1">The sequence shown here is derived from an EMBL/GenBank/DDBJ whole genome shotgun (WGS) entry which is preliminary data.</text>
</comment>
<dbReference type="AlphaFoldDB" id="A0A921EK66"/>
<evidence type="ECO:0000313" key="2">
    <source>
        <dbReference type="Proteomes" id="UP000732527"/>
    </source>
</evidence>
<evidence type="ECO:0000313" key="1">
    <source>
        <dbReference type="EMBL" id="HJE48945.1"/>
    </source>
</evidence>
<proteinExistence type="predicted"/>
<reference evidence="1" key="2">
    <citation type="submission" date="2021-09" db="EMBL/GenBank/DDBJ databases">
        <authorList>
            <person name="Gilroy R."/>
        </authorList>
    </citation>
    <scope>NUCLEOTIDE SEQUENCE</scope>
    <source>
        <strain evidence="1">CHK192-2623</strain>
    </source>
</reference>
<dbReference type="EMBL" id="DYYQ01000013">
    <property type="protein sequence ID" value="HJE48945.1"/>
    <property type="molecule type" value="Genomic_DNA"/>
</dbReference>
<name>A0A921EK66_LACJH</name>
<organism evidence="1 2">
    <name type="scientific">Lactobacillus johnsonii</name>
    <dbReference type="NCBI Taxonomy" id="33959"/>
    <lineage>
        <taxon>Bacteria</taxon>
        <taxon>Bacillati</taxon>
        <taxon>Bacillota</taxon>
        <taxon>Bacilli</taxon>
        <taxon>Lactobacillales</taxon>
        <taxon>Lactobacillaceae</taxon>
        <taxon>Lactobacillus</taxon>
    </lineage>
</organism>